<dbReference type="Gene3D" id="3.40.50.2300">
    <property type="match status" value="1"/>
</dbReference>
<comment type="caution">
    <text evidence="4">The sequence shown here is derived from an EMBL/GenBank/DDBJ whole genome shotgun (WGS) entry which is preliminary data.</text>
</comment>
<evidence type="ECO:0000256" key="2">
    <source>
        <dbReference type="PROSITE-ProRule" id="PRU00169"/>
    </source>
</evidence>
<keyword evidence="1 2" id="KW-0597">Phosphoprotein</keyword>
<dbReference type="InterPro" id="IPR050595">
    <property type="entry name" value="Bact_response_regulator"/>
</dbReference>
<evidence type="ECO:0000256" key="1">
    <source>
        <dbReference type="ARBA" id="ARBA00022553"/>
    </source>
</evidence>
<dbReference type="PANTHER" id="PTHR44591:SF3">
    <property type="entry name" value="RESPONSE REGULATORY DOMAIN-CONTAINING PROTEIN"/>
    <property type="match status" value="1"/>
</dbReference>
<feature type="modified residue" description="4-aspartylphosphate" evidence="2">
    <location>
        <position position="94"/>
    </location>
</feature>
<dbReference type="EMBL" id="BPMK01000006">
    <property type="protein sequence ID" value="GIZ51576.1"/>
    <property type="molecule type" value="Genomic_DNA"/>
</dbReference>
<dbReference type="PANTHER" id="PTHR44591">
    <property type="entry name" value="STRESS RESPONSE REGULATOR PROTEIN 1"/>
    <property type="match status" value="1"/>
</dbReference>
<dbReference type="InterPro" id="IPR001789">
    <property type="entry name" value="Sig_transdc_resp-reg_receiver"/>
</dbReference>
<dbReference type="SUPFAM" id="SSF52172">
    <property type="entry name" value="CheY-like"/>
    <property type="match status" value="1"/>
</dbReference>
<accession>A0ABQ4Q3H3</accession>
<proteinExistence type="predicted"/>
<evidence type="ECO:0000313" key="4">
    <source>
        <dbReference type="EMBL" id="GIZ51576.1"/>
    </source>
</evidence>
<dbReference type="RefSeq" id="WP_220807742.1">
    <property type="nucleotide sequence ID" value="NZ_BPMK01000006.1"/>
</dbReference>
<dbReference type="PROSITE" id="PS50110">
    <property type="entry name" value="RESPONSE_REGULATORY"/>
    <property type="match status" value="1"/>
</dbReference>
<dbReference type="Proteomes" id="UP000887222">
    <property type="component" value="Unassembled WGS sequence"/>
</dbReference>
<keyword evidence="5" id="KW-1185">Reference proteome</keyword>
<evidence type="ECO:0000259" key="3">
    <source>
        <dbReference type="PROSITE" id="PS50110"/>
    </source>
</evidence>
<organism evidence="4 5">
    <name type="scientific">Noviherbaspirillum aridicola</name>
    <dbReference type="NCBI Taxonomy" id="2849687"/>
    <lineage>
        <taxon>Bacteria</taxon>
        <taxon>Pseudomonadati</taxon>
        <taxon>Pseudomonadota</taxon>
        <taxon>Betaproteobacteria</taxon>
        <taxon>Burkholderiales</taxon>
        <taxon>Oxalobacteraceae</taxon>
        <taxon>Noviherbaspirillum</taxon>
    </lineage>
</organism>
<dbReference type="InterPro" id="IPR011006">
    <property type="entry name" value="CheY-like_superfamily"/>
</dbReference>
<protein>
    <recommendedName>
        <fullName evidence="3">Response regulatory domain-containing protein</fullName>
    </recommendedName>
</protein>
<sequence>MSERSKPAAAVVDGRMSNSIQGDRSMVSRHSLQKNRHMGSNTPVTVLIVDDEDRNRRLLEVFVRADGYVALSAATGAEAIRIAATERPDLVLLDLMMPGQDGFDVARSLRADSRTAQIPVLIVSSLDDPASRSRASAAGAEELIVKPVDRWKLTEAMRRALDSRQGKDRRHG</sequence>
<gene>
    <name evidence="4" type="ORF">NCCP691_15900</name>
</gene>
<feature type="domain" description="Response regulatory" evidence="3">
    <location>
        <begin position="45"/>
        <end position="161"/>
    </location>
</feature>
<name>A0ABQ4Q3H3_9BURK</name>
<evidence type="ECO:0000313" key="5">
    <source>
        <dbReference type="Proteomes" id="UP000887222"/>
    </source>
</evidence>
<reference evidence="4 5" key="1">
    <citation type="journal article" date="2022" name="Int. J. Syst. Evol. Microbiol.">
        <title>Noviherbaspirillum aridicola sp. nov., isolated from an arid soil in Pakistan.</title>
        <authorList>
            <person name="Khan I.U."/>
            <person name="Saqib M."/>
            <person name="Amin A."/>
            <person name="Hussain F."/>
            <person name="Li L."/>
            <person name="Liu Y.H."/>
            <person name="Fang B.Z."/>
            <person name="Ahmed I."/>
            <person name="Li W.J."/>
        </authorList>
    </citation>
    <scope>NUCLEOTIDE SEQUENCE [LARGE SCALE GENOMIC DNA]</scope>
    <source>
        <strain evidence="4 5">NCCP-691</strain>
    </source>
</reference>
<dbReference type="Pfam" id="PF00072">
    <property type="entry name" value="Response_reg"/>
    <property type="match status" value="1"/>
</dbReference>
<dbReference type="SMART" id="SM00448">
    <property type="entry name" value="REC"/>
    <property type="match status" value="1"/>
</dbReference>